<proteinExistence type="predicted"/>
<evidence type="ECO:0000313" key="3">
    <source>
        <dbReference type="Proteomes" id="UP000625033"/>
    </source>
</evidence>
<dbReference type="RefSeq" id="WP_196835853.1">
    <property type="nucleotide sequence ID" value="NZ_JADOTZ010000001.1"/>
</dbReference>
<keyword evidence="3" id="KW-1185">Reference proteome</keyword>
<organism evidence="2 3">
    <name type="scientific">Zhihengliuella flava</name>
    <dbReference type="NCBI Taxonomy" id="1285193"/>
    <lineage>
        <taxon>Bacteria</taxon>
        <taxon>Bacillati</taxon>
        <taxon>Actinomycetota</taxon>
        <taxon>Actinomycetes</taxon>
        <taxon>Micrococcales</taxon>
        <taxon>Micrococcaceae</taxon>
        <taxon>Zhihengliuella</taxon>
    </lineage>
</organism>
<evidence type="ECO:0000256" key="1">
    <source>
        <dbReference type="SAM" id="MobiDB-lite"/>
    </source>
</evidence>
<sequence>MGNGWDELVTQTGQAVEGVRQARDQLHLARLRVDWRSTAGAAFQGALQHALMRTYALLDDAERAHAAALAGRQRAAENPFYEQPSPHGVEHIGARMGML</sequence>
<dbReference type="AlphaFoldDB" id="A0A931GEM5"/>
<evidence type="ECO:0000313" key="2">
    <source>
        <dbReference type="EMBL" id="MBG6084558.1"/>
    </source>
</evidence>
<comment type="caution">
    <text evidence="2">The sequence shown here is derived from an EMBL/GenBank/DDBJ whole genome shotgun (WGS) entry which is preliminary data.</text>
</comment>
<accession>A0A931GEM5</accession>
<name>A0A931GEM5_9MICC</name>
<gene>
    <name evidence="2" type="ORF">IW252_001325</name>
</gene>
<dbReference type="Proteomes" id="UP000625033">
    <property type="component" value="Unassembled WGS sequence"/>
</dbReference>
<dbReference type="EMBL" id="JADOTZ010000001">
    <property type="protein sequence ID" value="MBG6084558.1"/>
    <property type="molecule type" value="Genomic_DNA"/>
</dbReference>
<reference evidence="2" key="1">
    <citation type="submission" date="2020-11" db="EMBL/GenBank/DDBJ databases">
        <title>Sequencing the genomes of 1000 actinobacteria strains.</title>
        <authorList>
            <person name="Klenk H.-P."/>
        </authorList>
    </citation>
    <scope>NUCLEOTIDE SEQUENCE</scope>
    <source>
        <strain evidence="2">DSM 26152</strain>
    </source>
</reference>
<protein>
    <submittedName>
        <fullName evidence="2">Uncharacterized protein</fullName>
    </submittedName>
</protein>
<feature type="region of interest" description="Disordered" evidence="1">
    <location>
        <begin position="79"/>
        <end position="99"/>
    </location>
</feature>